<keyword evidence="2" id="KW-1185">Reference proteome</keyword>
<dbReference type="AlphaFoldDB" id="A0AAD5PR95"/>
<sequence>MADGDEHGVISEPFITIFQLSDYAQGLIGVEKELYLEKLTKCNIDCPYYIPKEHWVSDPAIIEKISPRQLSEHEVYMYFPAAEIKSIPTTNAD</sequence>
<organism evidence="1 2">
    <name type="scientific">Daphnia sinensis</name>
    <dbReference type="NCBI Taxonomy" id="1820382"/>
    <lineage>
        <taxon>Eukaryota</taxon>
        <taxon>Metazoa</taxon>
        <taxon>Ecdysozoa</taxon>
        <taxon>Arthropoda</taxon>
        <taxon>Crustacea</taxon>
        <taxon>Branchiopoda</taxon>
        <taxon>Diplostraca</taxon>
        <taxon>Cladocera</taxon>
        <taxon>Anomopoda</taxon>
        <taxon>Daphniidae</taxon>
        <taxon>Daphnia</taxon>
        <taxon>Daphnia similis group</taxon>
    </lineage>
</organism>
<dbReference type="Proteomes" id="UP000820818">
    <property type="component" value="Linkage Group LG10"/>
</dbReference>
<gene>
    <name evidence="1" type="ORF">GHT06_022632</name>
</gene>
<proteinExistence type="predicted"/>
<dbReference type="EMBL" id="WJBH02000010">
    <property type="protein sequence ID" value="KAI9552270.1"/>
    <property type="molecule type" value="Genomic_DNA"/>
</dbReference>
<comment type="caution">
    <text evidence="1">The sequence shown here is derived from an EMBL/GenBank/DDBJ whole genome shotgun (WGS) entry which is preliminary data.</text>
</comment>
<evidence type="ECO:0000313" key="1">
    <source>
        <dbReference type="EMBL" id="KAI9552270.1"/>
    </source>
</evidence>
<reference evidence="1 2" key="1">
    <citation type="submission" date="2022-05" db="EMBL/GenBank/DDBJ databases">
        <title>A multi-omics perspective on studying reproductive biology in Daphnia sinensis.</title>
        <authorList>
            <person name="Jia J."/>
        </authorList>
    </citation>
    <scope>NUCLEOTIDE SEQUENCE [LARGE SCALE GENOMIC DNA]</scope>
    <source>
        <strain evidence="1 2">WSL</strain>
    </source>
</reference>
<name>A0AAD5PR95_9CRUS</name>
<protein>
    <submittedName>
        <fullName evidence="1">Uncharacterized protein</fullName>
    </submittedName>
</protein>
<accession>A0AAD5PR95</accession>
<evidence type="ECO:0000313" key="2">
    <source>
        <dbReference type="Proteomes" id="UP000820818"/>
    </source>
</evidence>